<dbReference type="Gene3D" id="3.40.50.360">
    <property type="match status" value="1"/>
</dbReference>
<keyword evidence="3" id="KW-1185">Reference proteome</keyword>
<dbReference type="EMBL" id="JADCKC010000001">
    <property type="protein sequence ID" value="MBE5036337.1"/>
    <property type="molecule type" value="Genomic_DNA"/>
</dbReference>
<dbReference type="InterPro" id="IPR029039">
    <property type="entry name" value="Flavoprotein-like_sf"/>
</dbReference>
<dbReference type="PROSITE" id="PS00201">
    <property type="entry name" value="FLAVODOXIN"/>
    <property type="match status" value="1"/>
</dbReference>
<dbReference type="InterPro" id="IPR008254">
    <property type="entry name" value="Flavodoxin/NO_synth"/>
</dbReference>
<gene>
    <name evidence="2" type="ORF">INF35_00760</name>
</gene>
<evidence type="ECO:0000313" key="3">
    <source>
        <dbReference type="Proteomes" id="UP000768567"/>
    </source>
</evidence>
<dbReference type="InterPro" id="IPR054633">
    <property type="entry name" value="BilS"/>
</dbReference>
<protein>
    <submittedName>
        <fullName evidence="2">Flavodoxin family protein</fullName>
    </submittedName>
</protein>
<dbReference type="Pfam" id="PF12641">
    <property type="entry name" value="Flavodoxin_3"/>
    <property type="match status" value="1"/>
</dbReference>
<sequence>MSYAIVYSSRTGNTAMLAKAIQEILPAGDCLYFGAPDARALAADTIYVGFWTDKGSCDEQVAEFLKSLTGQKVFLFGTAGFGGAPAYFAQILDRVRQNLNDSVAVIGTYMCQGKMPEAVRTRYLSMEESPRRTAMLQNFEQALTHPDTADLAALKTAVTE</sequence>
<organism evidence="2 3">
    <name type="scientific">Gemmiger gallinarum</name>
    <dbReference type="NCBI Taxonomy" id="2779354"/>
    <lineage>
        <taxon>Bacteria</taxon>
        <taxon>Bacillati</taxon>
        <taxon>Bacillota</taxon>
        <taxon>Clostridia</taxon>
        <taxon>Eubacteriales</taxon>
        <taxon>Gemmiger</taxon>
    </lineage>
</organism>
<dbReference type="NCBIfam" id="NF045594">
    <property type="entry name" value="flavodox_BilS"/>
    <property type="match status" value="1"/>
</dbReference>
<accession>A0ABR9QZM5</accession>
<name>A0ABR9QZM5_9FIRM</name>
<dbReference type="Proteomes" id="UP000768567">
    <property type="component" value="Unassembled WGS sequence"/>
</dbReference>
<comment type="caution">
    <text evidence="2">The sequence shown here is derived from an EMBL/GenBank/DDBJ whole genome shotgun (WGS) entry which is preliminary data.</text>
</comment>
<evidence type="ECO:0000259" key="1">
    <source>
        <dbReference type="Pfam" id="PF12641"/>
    </source>
</evidence>
<reference evidence="2 3" key="1">
    <citation type="submission" date="2020-10" db="EMBL/GenBank/DDBJ databases">
        <title>ChiBAC.</title>
        <authorList>
            <person name="Zenner C."/>
            <person name="Hitch T.C.A."/>
            <person name="Clavel T."/>
        </authorList>
    </citation>
    <scope>NUCLEOTIDE SEQUENCE [LARGE SCALE GENOMIC DNA]</scope>
    <source>
        <strain evidence="2 3">DSM 109015</strain>
    </source>
</reference>
<feature type="domain" description="Flavodoxin-like" evidence="1">
    <location>
        <begin position="5"/>
        <end position="158"/>
    </location>
</feature>
<proteinExistence type="predicted"/>
<dbReference type="RefSeq" id="WP_193499682.1">
    <property type="nucleotide sequence ID" value="NZ_JADCKC010000001.1"/>
</dbReference>
<evidence type="ECO:0000313" key="2">
    <source>
        <dbReference type="EMBL" id="MBE5036337.1"/>
    </source>
</evidence>
<dbReference type="InterPro" id="IPR001226">
    <property type="entry name" value="Flavodoxin_CS"/>
</dbReference>
<dbReference type="SUPFAM" id="SSF52218">
    <property type="entry name" value="Flavoproteins"/>
    <property type="match status" value="1"/>
</dbReference>